<keyword evidence="1" id="KW-0175">Coiled coil</keyword>
<dbReference type="Proteomes" id="UP000292627">
    <property type="component" value="Unassembled WGS sequence"/>
</dbReference>
<evidence type="ECO:0000256" key="1">
    <source>
        <dbReference type="SAM" id="Coils"/>
    </source>
</evidence>
<dbReference type="InterPro" id="IPR010870">
    <property type="entry name" value="Porin_O/P"/>
</dbReference>
<dbReference type="Pfam" id="PF07396">
    <property type="entry name" value="Porin_O_P"/>
    <property type="match status" value="1"/>
</dbReference>
<name>A0A4Q8LAQ7_9GAMM</name>
<accession>A0A4Q8LAQ7</accession>
<comment type="caution">
    <text evidence="3">The sequence shown here is derived from an EMBL/GenBank/DDBJ whole genome shotgun (WGS) entry which is preliminary data.</text>
</comment>
<evidence type="ECO:0000313" key="3">
    <source>
        <dbReference type="EMBL" id="TAA25733.1"/>
    </source>
</evidence>
<dbReference type="EMBL" id="SHMC01000003">
    <property type="protein sequence ID" value="TAA25733.1"/>
    <property type="molecule type" value="Genomic_DNA"/>
</dbReference>
<dbReference type="InterPro" id="IPR023614">
    <property type="entry name" value="Porin_dom_sf"/>
</dbReference>
<feature type="coiled-coil region" evidence="1">
    <location>
        <begin position="31"/>
        <end position="58"/>
    </location>
</feature>
<sequence length="495" mass="52175">MKHVRHAALAAAIASALSALSAPALADSATEAQLRKMIELQAQQIAQQQQQLSAMNARLSALEGGQPGAAPAGAPADPTQAQVAAAVADTRSDDELAILKAQVAQMAVAGGGAKSDGNVSWSDGGPEFKSADGRFTFHPRGRVLMDFTSTHGSRFDARNVTGTDMSSGRLGAEGEAGPLGYKIEADFAGNEVTMKDVYLSWDTRLGGLPAEVYVGSKLKDRSIDGATGGTTTPFMERNAVGSVGGMQSGFFGLGVTTKLYGSNWHASLAVTGDDIGGDSSASDTIAYTARAHWNPVKTSAGFLHVGGWYWYEDLGKDITSINKTSRVALGWNGQVAISASSIAGVTDDHAWGAELGGTWRSGWAFAETTVRTINSSTEASREQKASSYYAGWLLTGEKPGFSSRSGVWTTTKVLRPVTEGGWGAFEVLARYDDYDFTDAARGGEGEAFTFGVNWYLTSFARLMLNVVHWRTDNKVGSYQGPDSGNTVGVRAQVSF</sequence>
<feature type="chain" id="PRO_5020384865" evidence="2">
    <location>
        <begin position="27"/>
        <end position="495"/>
    </location>
</feature>
<evidence type="ECO:0000256" key="2">
    <source>
        <dbReference type="SAM" id="SignalP"/>
    </source>
</evidence>
<keyword evidence="2" id="KW-0732">Signal</keyword>
<dbReference type="RefSeq" id="WP_130551353.1">
    <property type="nucleotide sequence ID" value="NZ_SHMC01000003.1"/>
</dbReference>
<proteinExistence type="predicted"/>
<reference evidence="3 4" key="1">
    <citation type="submission" date="2019-02" db="EMBL/GenBank/DDBJ databases">
        <title>WGS of Pseudoxanthomonas species novum from clinical isolates.</title>
        <authorList>
            <person name="Bernier A.-M."/>
            <person name="Bernard K."/>
            <person name="Vachon A."/>
        </authorList>
    </citation>
    <scope>NUCLEOTIDE SEQUENCE [LARGE SCALE GENOMIC DNA]</scope>
    <source>
        <strain evidence="3 4">NML171200</strain>
    </source>
</reference>
<organism evidence="3 4">
    <name type="scientific">Pseudoxanthomonas winnipegensis</name>
    <dbReference type="NCBI Taxonomy" id="2480810"/>
    <lineage>
        <taxon>Bacteria</taxon>
        <taxon>Pseudomonadati</taxon>
        <taxon>Pseudomonadota</taxon>
        <taxon>Gammaproteobacteria</taxon>
        <taxon>Lysobacterales</taxon>
        <taxon>Lysobacteraceae</taxon>
        <taxon>Pseudoxanthomonas</taxon>
    </lineage>
</organism>
<protein>
    <submittedName>
        <fullName evidence="3">Porin</fullName>
    </submittedName>
</protein>
<dbReference type="AlphaFoldDB" id="A0A4Q8LAQ7"/>
<evidence type="ECO:0000313" key="4">
    <source>
        <dbReference type="Proteomes" id="UP000292627"/>
    </source>
</evidence>
<gene>
    <name evidence="3" type="ORF">EA660_09855</name>
</gene>
<dbReference type="Gene3D" id="2.40.160.10">
    <property type="entry name" value="Porin"/>
    <property type="match status" value="1"/>
</dbReference>
<feature type="signal peptide" evidence="2">
    <location>
        <begin position="1"/>
        <end position="26"/>
    </location>
</feature>
<dbReference type="OrthoDB" id="9807854at2"/>